<dbReference type="InterPro" id="IPR003033">
    <property type="entry name" value="SCP2_sterol-bd_dom"/>
</dbReference>
<evidence type="ECO:0000259" key="1">
    <source>
        <dbReference type="Pfam" id="PF02036"/>
    </source>
</evidence>
<dbReference type="GO" id="GO:0005829">
    <property type="term" value="C:cytosol"/>
    <property type="evidence" value="ECO:0007669"/>
    <property type="project" value="TreeGrafter"/>
</dbReference>
<name>A0A182PNM3_9DIPT</name>
<dbReference type="EnsemblMetazoa" id="AEPI008550-RA">
    <property type="protein sequence ID" value="AEPI008550-PA"/>
    <property type="gene ID" value="AEPI008550"/>
</dbReference>
<dbReference type="Proteomes" id="UP000075885">
    <property type="component" value="Unassembled WGS sequence"/>
</dbReference>
<feature type="domain" description="SCP2" evidence="1">
    <location>
        <begin position="19"/>
        <end position="104"/>
    </location>
</feature>
<proteinExistence type="predicted"/>
<dbReference type="PANTHER" id="PTHR10094">
    <property type="entry name" value="STEROL CARRIER PROTEIN 2 SCP-2 FAMILY PROTEIN"/>
    <property type="match status" value="1"/>
</dbReference>
<dbReference type="Pfam" id="PF02036">
    <property type="entry name" value="SCP2"/>
    <property type="match status" value="2"/>
</dbReference>
<dbReference type="InterPro" id="IPR036527">
    <property type="entry name" value="SCP2_sterol-bd_dom_sf"/>
</dbReference>
<accession>A0A182PNM3</accession>
<reference evidence="3" key="1">
    <citation type="submission" date="2013-03" db="EMBL/GenBank/DDBJ databases">
        <title>The Genome Sequence of Anopheles epiroticus epiroticus2.</title>
        <authorList>
            <consortium name="The Broad Institute Genomics Platform"/>
            <person name="Neafsey D.E."/>
            <person name="Howell P."/>
            <person name="Walker B."/>
            <person name="Young S.K."/>
            <person name="Zeng Q."/>
            <person name="Gargeya S."/>
            <person name="Fitzgerald M."/>
            <person name="Haas B."/>
            <person name="Abouelleil A."/>
            <person name="Allen A.W."/>
            <person name="Alvarado L."/>
            <person name="Arachchi H.M."/>
            <person name="Berlin A.M."/>
            <person name="Chapman S.B."/>
            <person name="Gainer-Dewar J."/>
            <person name="Goldberg J."/>
            <person name="Griggs A."/>
            <person name="Gujja S."/>
            <person name="Hansen M."/>
            <person name="Howarth C."/>
            <person name="Imamovic A."/>
            <person name="Ireland A."/>
            <person name="Larimer J."/>
            <person name="McCowan C."/>
            <person name="Murphy C."/>
            <person name="Pearson M."/>
            <person name="Poon T.W."/>
            <person name="Priest M."/>
            <person name="Roberts A."/>
            <person name="Saif S."/>
            <person name="Shea T."/>
            <person name="Sisk P."/>
            <person name="Sykes S."/>
            <person name="Wortman J."/>
            <person name="Nusbaum C."/>
            <person name="Birren B."/>
        </authorList>
    </citation>
    <scope>NUCLEOTIDE SEQUENCE [LARGE SCALE GENOMIC DNA]</scope>
    <source>
        <strain evidence="3">Epiroticus2</strain>
    </source>
</reference>
<dbReference type="AlphaFoldDB" id="A0A182PNM3"/>
<dbReference type="STRING" id="199890.A0A182PNM3"/>
<organism evidence="2 3">
    <name type="scientific">Anopheles epiroticus</name>
    <dbReference type="NCBI Taxonomy" id="199890"/>
    <lineage>
        <taxon>Eukaryota</taxon>
        <taxon>Metazoa</taxon>
        <taxon>Ecdysozoa</taxon>
        <taxon>Arthropoda</taxon>
        <taxon>Hexapoda</taxon>
        <taxon>Insecta</taxon>
        <taxon>Pterygota</taxon>
        <taxon>Neoptera</taxon>
        <taxon>Endopterygota</taxon>
        <taxon>Diptera</taxon>
        <taxon>Nematocera</taxon>
        <taxon>Culicoidea</taxon>
        <taxon>Culicidae</taxon>
        <taxon>Anophelinae</taxon>
        <taxon>Anopheles</taxon>
    </lineage>
</organism>
<feature type="domain" description="SCP2" evidence="1">
    <location>
        <begin position="143"/>
        <end position="224"/>
    </location>
</feature>
<dbReference type="VEuPathDB" id="VectorBase:AEPI008550"/>
<dbReference type="SUPFAM" id="SSF55718">
    <property type="entry name" value="SCP-like"/>
    <property type="match status" value="2"/>
</dbReference>
<evidence type="ECO:0000313" key="2">
    <source>
        <dbReference type="EnsemblMetazoa" id="AEPI008550-PA"/>
    </source>
</evidence>
<dbReference type="PANTHER" id="PTHR10094:SF32">
    <property type="entry name" value="EUCALYPTUS, ISOFORM B"/>
    <property type="match status" value="1"/>
</dbReference>
<reference evidence="2" key="2">
    <citation type="submission" date="2020-05" db="UniProtKB">
        <authorList>
            <consortium name="EnsemblMetazoa"/>
        </authorList>
    </citation>
    <scope>IDENTIFICATION</scope>
    <source>
        <strain evidence="2">Epiroticus2</strain>
    </source>
</reference>
<evidence type="ECO:0000313" key="3">
    <source>
        <dbReference type="Proteomes" id="UP000075885"/>
    </source>
</evidence>
<dbReference type="FunFam" id="3.30.1050.10:FF:000009">
    <property type="entry name" value="Sterol carrier protein-2"/>
    <property type="match status" value="1"/>
</dbReference>
<keyword evidence="3" id="KW-1185">Reference proteome</keyword>
<dbReference type="Gene3D" id="3.30.1050.10">
    <property type="entry name" value="SCP2 sterol-binding domain"/>
    <property type="match status" value="2"/>
</dbReference>
<sequence>MKCDAVIEKIKARVAAIDPNGPRKVLGVFQLNIEAADGVHEIVVDLKALKVSDGKAASPDVVINLKDEDFIAVGTKQIPVKDAVAQGKVTMTGDQNLFQALIGTLCVRLDLIAGSCNRTTMSLETVIEKVKARVAAVDPNGPRKVLGVFQFNIKTASGVEQYVIDLKQLKVEKGTTATPDVTVTLTVEDLVAVSARTLSVGDALTQGKLEIQGDAALAAKLAEVI</sequence>
<protein>
    <recommendedName>
        <fullName evidence="1">SCP2 domain-containing protein</fullName>
    </recommendedName>
</protein>